<gene>
    <name evidence="3" type="ORF">GSONMT00058280001</name>
</gene>
<dbReference type="InterPro" id="IPR042178">
    <property type="entry name" value="Serpin_sf_1"/>
</dbReference>
<dbReference type="AlphaFoldDB" id="A0A060X438"/>
<feature type="domain" description="Serpin" evidence="2">
    <location>
        <begin position="22"/>
        <end position="76"/>
    </location>
</feature>
<protein>
    <recommendedName>
        <fullName evidence="2">Serpin domain-containing protein</fullName>
    </recommendedName>
</protein>
<proteinExistence type="predicted"/>
<dbReference type="PaxDb" id="8022-A0A060X438"/>
<keyword evidence="1" id="KW-1133">Transmembrane helix</keyword>
<name>A0A060X438_ONCMY</name>
<keyword evidence="1" id="KW-0472">Membrane</keyword>
<sequence>MTPWESCQDETSRSWEAMLKESLNEFSMNLYAYLSQSQPMKNMLFSPISISGVLTHLLLAAGNLVTKIRKAIKLNCLPLMNFGCIQSRDSQVDSQSTFFPKYYFCR</sequence>
<dbReference type="InterPro" id="IPR036186">
    <property type="entry name" value="Serpin_sf"/>
</dbReference>
<dbReference type="SUPFAM" id="SSF56574">
    <property type="entry name" value="Serpins"/>
    <property type="match status" value="1"/>
</dbReference>
<dbReference type="Gene3D" id="3.30.497.10">
    <property type="entry name" value="Antithrombin, subunit I, domain 2"/>
    <property type="match status" value="1"/>
</dbReference>
<dbReference type="Proteomes" id="UP000193380">
    <property type="component" value="Unassembled WGS sequence"/>
</dbReference>
<dbReference type="Pfam" id="PF00079">
    <property type="entry name" value="Serpin"/>
    <property type="match status" value="1"/>
</dbReference>
<dbReference type="STRING" id="8022.A0A060X438"/>
<evidence type="ECO:0000313" key="4">
    <source>
        <dbReference type="Proteomes" id="UP000193380"/>
    </source>
</evidence>
<dbReference type="InterPro" id="IPR023796">
    <property type="entry name" value="Serpin_dom"/>
</dbReference>
<reference evidence="3" key="1">
    <citation type="journal article" date="2014" name="Nat. Commun.">
        <title>The rainbow trout genome provides novel insights into evolution after whole-genome duplication in vertebrates.</title>
        <authorList>
            <person name="Berthelot C."/>
            <person name="Brunet F."/>
            <person name="Chalopin D."/>
            <person name="Juanchich A."/>
            <person name="Bernard M."/>
            <person name="Noel B."/>
            <person name="Bento P."/>
            <person name="Da Silva C."/>
            <person name="Labadie K."/>
            <person name="Alberti A."/>
            <person name="Aury J.M."/>
            <person name="Louis A."/>
            <person name="Dehais P."/>
            <person name="Bardou P."/>
            <person name="Montfort J."/>
            <person name="Klopp C."/>
            <person name="Cabau C."/>
            <person name="Gaspin C."/>
            <person name="Thorgaard G.H."/>
            <person name="Boussaha M."/>
            <person name="Quillet E."/>
            <person name="Guyomard R."/>
            <person name="Galiana D."/>
            <person name="Bobe J."/>
            <person name="Volff J.N."/>
            <person name="Genet C."/>
            <person name="Wincker P."/>
            <person name="Jaillon O."/>
            <person name="Roest Crollius H."/>
            <person name="Guiguen Y."/>
        </authorList>
    </citation>
    <scope>NUCLEOTIDE SEQUENCE [LARGE SCALE GENOMIC DNA]</scope>
</reference>
<organism evidence="3 4">
    <name type="scientific">Oncorhynchus mykiss</name>
    <name type="common">Rainbow trout</name>
    <name type="synonym">Salmo gairdneri</name>
    <dbReference type="NCBI Taxonomy" id="8022"/>
    <lineage>
        <taxon>Eukaryota</taxon>
        <taxon>Metazoa</taxon>
        <taxon>Chordata</taxon>
        <taxon>Craniata</taxon>
        <taxon>Vertebrata</taxon>
        <taxon>Euteleostomi</taxon>
        <taxon>Actinopterygii</taxon>
        <taxon>Neopterygii</taxon>
        <taxon>Teleostei</taxon>
        <taxon>Protacanthopterygii</taxon>
        <taxon>Salmoniformes</taxon>
        <taxon>Salmonidae</taxon>
        <taxon>Salmoninae</taxon>
        <taxon>Oncorhynchus</taxon>
    </lineage>
</organism>
<reference evidence="3" key="2">
    <citation type="submission" date="2014-03" db="EMBL/GenBank/DDBJ databases">
        <authorList>
            <person name="Genoscope - CEA"/>
        </authorList>
    </citation>
    <scope>NUCLEOTIDE SEQUENCE</scope>
</reference>
<evidence type="ECO:0000259" key="2">
    <source>
        <dbReference type="Pfam" id="PF00079"/>
    </source>
</evidence>
<feature type="transmembrane region" description="Helical" evidence="1">
    <location>
        <begin position="44"/>
        <end position="65"/>
    </location>
</feature>
<evidence type="ECO:0000256" key="1">
    <source>
        <dbReference type="SAM" id="Phobius"/>
    </source>
</evidence>
<accession>A0A060X438</accession>
<evidence type="ECO:0000313" key="3">
    <source>
        <dbReference type="EMBL" id="CDQ74206.1"/>
    </source>
</evidence>
<dbReference type="EMBL" id="FR904956">
    <property type="protein sequence ID" value="CDQ74206.1"/>
    <property type="molecule type" value="Genomic_DNA"/>
</dbReference>
<keyword evidence="1" id="KW-0812">Transmembrane</keyword>